<name>A0ABT2HB08_9MICO</name>
<proteinExistence type="predicted"/>
<dbReference type="Pfam" id="PF07486">
    <property type="entry name" value="Hydrolase_2"/>
    <property type="match status" value="1"/>
</dbReference>
<comment type="caution">
    <text evidence="2">The sequence shown here is derived from an EMBL/GenBank/DDBJ whole genome shotgun (WGS) entry which is preliminary data.</text>
</comment>
<dbReference type="Gene3D" id="1.10.10.2520">
    <property type="entry name" value="Cell wall hydrolase SleB, domain 1"/>
    <property type="match status" value="1"/>
</dbReference>
<keyword evidence="3" id="KW-1185">Reference proteome</keyword>
<feature type="domain" description="Cell wall hydrolase SleB" evidence="1">
    <location>
        <begin position="20"/>
        <end position="124"/>
    </location>
</feature>
<reference evidence="2" key="1">
    <citation type="submission" date="2022-08" db="EMBL/GenBank/DDBJ databases">
        <authorList>
            <person name="Deng Y."/>
            <person name="Han X.-F."/>
            <person name="Zhang Y.-Q."/>
        </authorList>
    </citation>
    <scope>NUCLEOTIDE SEQUENCE</scope>
    <source>
        <strain evidence="2">CPCC 203386</strain>
    </source>
</reference>
<sequence>MAYIYLLLSMALTIYDEAGGQGTQAMSFVADTVINRVHNPRFPNTVDGVIYQRGQFAWTSKYRHKSTEDLNHAKQIMIRRKERHQSPIIWIQAIDIASKSLAHDYTPKTHELYFSTKTIKAHSYSYKHHSKHKR</sequence>
<dbReference type="EMBL" id="JANLCJ010000461">
    <property type="protein sequence ID" value="MCS5737158.1"/>
    <property type="molecule type" value="Genomic_DNA"/>
</dbReference>
<dbReference type="RefSeq" id="WP_259543480.1">
    <property type="nucleotide sequence ID" value="NZ_JANLCJ010000461.1"/>
</dbReference>
<dbReference type="InterPro" id="IPR011105">
    <property type="entry name" value="Cell_wall_hydrolase_SleB"/>
</dbReference>
<evidence type="ECO:0000259" key="1">
    <source>
        <dbReference type="Pfam" id="PF07486"/>
    </source>
</evidence>
<evidence type="ECO:0000313" key="2">
    <source>
        <dbReference type="EMBL" id="MCS5737158.1"/>
    </source>
</evidence>
<evidence type="ECO:0000313" key="3">
    <source>
        <dbReference type="Proteomes" id="UP001165586"/>
    </source>
</evidence>
<dbReference type="Proteomes" id="UP001165586">
    <property type="component" value="Unassembled WGS sequence"/>
</dbReference>
<protein>
    <submittedName>
        <fullName evidence="2">Cell wall hydrolase</fullName>
    </submittedName>
</protein>
<dbReference type="InterPro" id="IPR042047">
    <property type="entry name" value="SleB_dom1"/>
</dbReference>
<dbReference type="GO" id="GO:0016787">
    <property type="term" value="F:hydrolase activity"/>
    <property type="evidence" value="ECO:0007669"/>
    <property type="project" value="UniProtKB-KW"/>
</dbReference>
<gene>
    <name evidence="2" type="ORF">N1032_25860</name>
</gene>
<keyword evidence="2" id="KW-0378">Hydrolase</keyword>
<organism evidence="2 3">
    <name type="scientific">Herbiconiux daphne</name>
    <dbReference type="NCBI Taxonomy" id="2970914"/>
    <lineage>
        <taxon>Bacteria</taxon>
        <taxon>Bacillati</taxon>
        <taxon>Actinomycetota</taxon>
        <taxon>Actinomycetes</taxon>
        <taxon>Micrococcales</taxon>
        <taxon>Microbacteriaceae</taxon>
        <taxon>Herbiconiux</taxon>
    </lineage>
</organism>
<accession>A0ABT2HB08</accession>